<comment type="caution">
    <text evidence="1">The sequence shown here is derived from an EMBL/GenBank/DDBJ whole genome shotgun (WGS) entry which is preliminary data.</text>
</comment>
<gene>
    <name evidence="1" type="ORF">HaLaN_20441</name>
</gene>
<keyword evidence="2" id="KW-1185">Reference proteome</keyword>
<dbReference type="EMBL" id="BLLF01002152">
    <property type="protein sequence ID" value="GFH22909.1"/>
    <property type="molecule type" value="Genomic_DNA"/>
</dbReference>
<dbReference type="AlphaFoldDB" id="A0A699ZTA1"/>
<protein>
    <submittedName>
        <fullName evidence="1">EGF-like domain-containing protein</fullName>
    </submittedName>
</protein>
<dbReference type="Proteomes" id="UP000485058">
    <property type="component" value="Unassembled WGS sequence"/>
</dbReference>
<evidence type="ECO:0000313" key="1">
    <source>
        <dbReference type="EMBL" id="GFH22909.1"/>
    </source>
</evidence>
<name>A0A699ZTA1_HAELA</name>
<evidence type="ECO:0000313" key="2">
    <source>
        <dbReference type="Proteomes" id="UP000485058"/>
    </source>
</evidence>
<organism evidence="1 2">
    <name type="scientific">Haematococcus lacustris</name>
    <name type="common">Green alga</name>
    <name type="synonym">Haematococcus pluvialis</name>
    <dbReference type="NCBI Taxonomy" id="44745"/>
    <lineage>
        <taxon>Eukaryota</taxon>
        <taxon>Viridiplantae</taxon>
        <taxon>Chlorophyta</taxon>
        <taxon>core chlorophytes</taxon>
        <taxon>Chlorophyceae</taxon>
        <taxon>CS clade</taxon>
        <taxon>Chlamydomonadales</taxon>
        <taxon>Haematococcaceae</taxon>
        <taxon>Haematococcus</taxon>
    </lineage>
</organism>
<sequence length="108" mass="12477">MFNAGYMPTSIYQNASFLLHWGRMDPEHTSGSGWPPDNYSHPIIFPGYQDKDWRLNYKGHPCYTPGKDLVIPAFKHYHHFHTSNLLGVPPVNRDILLSFNKSLHEGRP</sequence>
<proteinExistence type="predicted"/>
<reference evidence="1 2" key="1">
    <citation type="submission" date="2020-02" db="EMBL/GenBank/DDBJ databases">
        <title>Draft genome sequence of Haematococcus lacustris strain NIES-144.</title>
        <authorList>
            <person name="Morimoto D."/>
            <person name="Nakagawa S."/>
            <person name="Yoshida T."/>
            <person name="Sawayama S."/>
        </authorList>
    </citation>
    <scope>NUCLEOTIDE SEQUENCE [LARGE SCALE GENOMIC DNA]</scope>
    <source>
        <strain evidence="1 2">NIES-144</strain>
    </source>
</reference>
<accession>A0A699ZTA1</accession>